<keyword evidence="1" id="KW-0472">Membrane</keyword>
<gene>
    <name evidence="2" type="ORF">ANTHELSMS3_01594</name>
</gene>
<accession>A0A222E293</accession>
<feature type="transmembrane region" description="Helical" evidence="1">
    <location>
        <begin position="7"/>
        <end position="27"/>
    </location>
</feature>
<proteinExistence type="predicted"/>
<keyword evidence="3" id="KW-1185">Reference proteome</keyword>
<evidence type="ECO:0000313" key="3">
    <source>
        <dbReference type="Proteomes" id="UP000203589"/>
    </source>
</evidence>
<evidence type="ECO:0000256" key="1">
    <source>
        <dbReference type="SAM" id="Phobius"/>
    </source>
</evidence>
<dbReference type="Proteomes" id="UP000203589">
    <property type="component" value="Chromosome"/>
</dbReference>
<sequence>MTSRGRILRVFWVLTAVIALAILVFALRGAV</sequence>
<dbReference type="KEGG" id="aht:ANTHELSMS3_01594"/>
<reference evidence="2 3" key="1">
    <citation type="submission" date="2017-07" db="EMBL/GenBank/DDBJ databases">
        <title>Genome Sequence of Antarctobacter heliothermus Strain SMS3 Isolated from a culture of the Diatom Skeletonema marinoi.</title>
        <authorList>
            <person name="Topel M."/>
            <person name="Pinder M.I.M."/>
            <person name="Johansson O.N."/>
            <person name="Kourtchenko O."/>
            <person name="Godhe A."/>
            <person name="Clarke A.K."/>
        </authorList>
    </citation>
    <scope>NUCLEOTIDE SEQUENCE [LARGE SCALE GENOMIC DNA]</scope>
    <source>
        <strain evidence="2 3">SMS3</strain>
    </source>
</reference>
<dbReference type="EMBL" id="CP022540">
    <property type="protein sequence ID" value="ASP20290.1"/>
    <property type="molecule type" value="Genomic_DNA"/>
</dbReference>
<protein>
    <submittedName>
        <fullName evidence="2">Uncharacterized protein</fullName>
    </submittedName>
</protein>
<name>A0A222E293_9RHOB</name>
<evidence type="ECO:0000313" key="2">
    <source>
        <dbReference type="EMBL" id="ASP20290.1"/>
    </source>
</evidence>
<keyword evidence="1" id="KW-0812">Transmembrane</keyword>
<dbReference type="AlphaFoldDB" id="A0A222E293"/>
<keyword evidence="1" id="KW-1133">Transmembrane helix</keyword>
<organism evidence="2 3">
    <name type="scientific">Antarctobacter heliothermus</name>
    <dbReference type="NCBI Taxonomy" id="74033"/>
    <lineage>
        <taxon>Bacteria</taxon>
        <taxon>Pseudomonadati</taxon>
        <taxon>Pseudomonadota</taxon>
        <taxon>Alphaproteobacteria</taxon>
        <taxon>Rhodobacterales</taxon>
        <taxon>Roseobacteraceae</taxon>
        <taxon>Antarctobacter</taxon>
    </lineage>
</organism>